<dbReference type="InterPro" id="IPR001680">
    <property type="entry name" value="WD40_rpt"/>
</dbReference>
<feature type="domain" description="ASCH" evidence="2">
    <location>
        <begin position="79"/>
        <end position="126"/>
    </location>
</feature>
<dbReference type="PROSITE" id="PS50082">
    <property type="entry name" value="WD_REPEATS_2"/>
    <property type="match status" value="1"/>
</dbReference>
<keyword evidence="1" id="KW-0853">WD repeat</keyword>
<dbReference type="Pfam" id="PF04266">
    <property type="entry name" value="ASCH"/>
    <property type="match status" value="1"/>
</dbReference>
<dbReference type="SUPFAM" id="SSF50978">
    <property type="entry name" value="WD40 repeat-like"/>
    <property type="match status" value="1"/>
</dbReference>
<name>A0A3M6VVX1_9STRA</name>
<proteinExistence type="predicted"/>
<evidence type="ECO:0000259" key="2">
    <source>
        <dbReference type="Pfam" id="PF04266"/>
    </source>
</evidence>
<protein>
    <recommendedName>
        <fullName evidence="2">ASCH domain-containing protein</fullName>
    </recommendedName>
</protein>
<gene>
    <name evidence="3" type="ORF">DD238_000997</name>
</gene>
<feature type="repeat" description="WD" evidence="1">
    <location>
        <begin position="64"/>
        <end position="96"/>
    </location>
</feature>
<dbReference type="STRING" id="542832.A0A3M6VVX1"/>
<dbReference type="InterPro" id="IPR015943">
    <property type="entry name" value="WD40/YVTN_repeat-like_dom_sf"/>
</dbReference>
<dbReference type="InterPro" id="IPR036322">
    <property type="entry name" value="WD40_repeat_dom_sf"/>
</dbReference>
<reference evidence="3 4" key="1">
    <citation type="submission" date="2018-06" db="EMBL/GenBank/DDBJ databases">
        <title>Comparative genomics of downy mildews reveals potential adaptations to biotrophy.</title>
        <authorList>
            <person name="Fletcher K."/>
            <person name="Klosterman S.J."/>
            <person name="Derevnina L."/>
            <person name="Martin F."/>
            <person name="Koike S."/>
            <person name="Reyes Chin-Wo S."/>
            <person name="Mou B."/>
            <person name="Michelmore R."/>
        </authorList>
    </citation>
    <scope>NUCLEOTIDE SEQUENCE [LARGE SCALE GENOMIC DNA]</scope>
    <source>
        <strain evidence="3 4">R14</strain>
    </source>
</reference>
<evidence type="ECO:0000313" key="3">
    <source>
        <dbReference type="EMBL" id="RMX70166.1"/>
    </source>
</evidence>
<comment type="caution">
    <text evidence="3">The sequence shown here is derived from an EMBL/GenBank/DDBJ whole genome shotgun (WGS) entry which is preliminary data.</text>
</comment>
<organism evidence="3 4">
    <name type="scientific">Peronospora effusa</name>
    <dbReference type="NCBI Taxonomy" id="542832"/>
    <lineage>
        <taxon>Eukaryota</taxon>
        <taxon>Sar</taxon>
        <taxon>Stramenopiles</taxon>
        <taxon>Oomycota</taxon>
        <taxon>Peronosporomycetes</taxon>
        <taxon>Peronosporales</taxon>
        <taxon>Peronosporaceae</taxon>
        <taxon>Peronospora</taxon>
    </lineage>
</organism>
<dbReference type="AlphaFoldDB" id="A0A3M6VVX1"/>
<dbReference type="VEuPathDB" id="FungiDB:DD237_005714"/>
<dbReference type="Proteomes" id="UP000282087">
    <property type="component" value="Unassembled WGS sequence"/>
</dbReference>
<evidence type="ECO:0000313" key="4">
    <source>
        <dbReference type="Proteomes" id="UP000282087"/>
    </source>
</evidence>
<dbReference type="Gene3D" id="2.130.10.10">
    <property type="entry name" value="YVTN repeat-like/Quinoprotein amine dehydrogenase"/>
    <property type="match status" value="1"/>
</dbReference>
<dbReference type="EMBL" id="QLLG01000005">
    <property type="protein sequence ID" value="RMX70166.1"/>
    <property type="molecule type" value="Genomic_DNA"/>
</dbReference>
<sequence length="217" mass="23549">MQSAVETAAAASSEEQFAITAVLQLLGDTQPSVWQRLRVNMRDALNKRRLRSKCAFVGPQRKTFCGLFATVCDVQFNRHANFIVSGSKEVTIRLWDTSIPTACNGYSLLSGLRIQQSVCVTYVTSVGMPGTAATYSTSATLAQAEISTVDAVHFLEVATQSNDHFRAQGPPITAKNIVQASFGSRESSVFGRSEDIRLGGGDRKISGAARRSPWRDL</sequence>
<keyword evidence="4" id="KW-1185">Reference proteome</keyword>
<dbReference type="InterPro" id="IPR007374">
    <property type="entry name" value="ASCH_domain"/>
</dbReference>
<evidence type="ECO:0000256" key="1">
    <source>
        <dbReference type="PROSITE-ProRule" id="PRU00221"/>
    </source>
</evidence>
<accession>A0A3M6VVX1</accession>